<keyword evidence="2" id="KW-1003">Cell membrane</keyword>
<keyword evidence="4 6" id="KW-1133">Transmembrane helix</keyword>
<dbReference type="Pfam" id="PF00482">
    <property type="entry name" value="T2SSF"/>
    <property type="match status" value="1"/>
</dbReference>
<comment type="caution">
    <text evidence="8">The sequence shown here is derived from an EMBL/GenBank/DDBJ whole genome shotgun (WGS) entry which is preliminary data.</text>
</comment>
<evidence type="ECO:0000313" key="9">
    <source>
        <dbReference type="Proteomes" id="UP001597417"/>
    </source>
</evidence>
<comment type="subcellular location">
    <subcellularLocation>
        <location evidence="1">Cell membrane</location>
        <topology evidence="1">Multi-pass membrane protein</topology>
    </subcellularLocation>
</comment>
<proteinExistence type="predicted"/>
<evidence type="ECO:0000259" key="7">
    <source>
        <dbReference type="Pfam" id="PF00482"/>
    </source>
</evidence>
<sequence length="304" mass="32100">MTTTTAVMGLLGAGAGLGLLLIVAGWRGAQVRIPAWARRAASSAEHDPNRARWFLAAGILTFGVTLTTGWPVGGVLAGIAAWGLPRVLGSNSGHARAVARIEAMASWSEMLRDTLAAAAGLEQAIIATASTVPEAIRSEINELAFRLVRGDRLAPSLRHLADQLADPTADLIVSALVLASEKQARQLADLLGELAAETREQVSMRLRVEAGRARTRTSVRLIVGVTLAFAAGLVILNRGYLAPFDGAFGQLILAGVGGLFTLSFWWLGRMARHRTPDRFLVDLAALRPAITLTDDAQQSMGAGT</sequence>
<feature type="transmembrane region" description="Helical" evidence="6">
    <location>
        <begin position="221"/>
        <end position="241"/>
    </location>
</feature>
<dbReference type="PANTHER" id="PTHR35007">
    <property type="entry name" value="INTEGRAL MEMBRANE PROTEIN-RELATED"/>
    <property type="match status" value="1"/>
</dbReference>
<evidence type="ECO:0000256" key="4">
    <source>
        <dbReference type="ARBA" id="ARBA00022989"/>
    </source>
</evidence>
<evidence type="ECO:0000313" key="8">
    <source>
        <dbReference type="EMBL" id="MFD2414830.1"/>
    </source>
</evidence>
<feature type="transmembrane region" description="Helical" evidence="6">
    <location>
        <begin position="53"/>
        <end position="84"/>
    </location>
</feature>
<evidence type="ECO:0000256" key="5">
    <source>
        <dbReference type="ARBA" id="ARBA00023136"/>
    </source>
</evidence>
<feature type="domain" description="Type II secretion system protein GspF" evidence="7">
    <location>
        <begin position="109"/>
        <end position="234"/>
    </location>
</feature>
<evidence type="ECO:0000256" key="3">
    <source>
        <dbReference type="ARBA" id="ARBA00022692"/>
    </source>
</evidence>
<dbReference type="Proteomes" id="UP001597417">
    <property type="component" value="Unassembled WGS sequence"/>
</dbReference>
<keyword evidence="5 6" id="KW-0472">Membrane</keyword>
<dbReference type="RefSeq" id="WP_378260068.1">
    <property type="nucleotide sequence ID" value="NZ_JBHUKR010000002.1"/>
</dbReference>
<accession>A0ABW5FJR9</accession>
<dbReference type="PANTHER" id="PTHR35007:SF3">
    <property type="entry name" value="POSSIBLE CONSERVED ALANINE RICH MEMBRANE PROTEIN"/>
    <property type="match status" value="1"/>
</dbReference>
<feature type="transmembrane region" description="Helical" evidence="6">
    <location>
        <begin position="247"/>
        <end position="268"/>
    </location>
</feature>
<gene>
    <name evidence="8" type="ORF">ACFSXZ_00615</name>
</gene>
<keyword evidence="3 6" id="KW-0812">Transmembrane</keyword>
<dbReference type="EMBL" id="JBHUKR010000002">
    <property type="protein sequence ID" value="MFD2414830.1"/>
    <property type="molecule type" value="Genomic_DNA"/>
</dbReference>
<name>A0ABW5FJR9_9PSEU</name>
<evidence type="ECO:0000256" key="6">
    <source>
        <dbReference type="SAM" id="Phobius"/>
    </source>
</evidence>
<evidence type="ECO:0000256" key="2">
    <source>
        <dbReference type="ARBA" id="ARBA00022475"/>
    </source>
</evidence>
<protein>
    <submittedName>
        <fullName evidence="8">Type II secretion system F family protein</fullName>
    </submittedName>
</protein>
<reference evidence="9" key="1">
    <citation type="journal article" date="2019" name="Int. J. Syst. Evol. Microbiol.">
        <title>The Global Catalogue of Microorganisms (GCM) 10K type strain sequencing project: providing services to taxonomists for standard genome sequencing and annotation.</title>
        <authorList>
            <consortium name="The Broad Institute Genomics Platform"/>
            <consortium name="The Broad Institute Genome Sequencing Center for Infectious Disease"/>
            <person name="Wu L."/>
            <person name="Ma J."/>
        </authorList>
    </citation>
    <scope>NUCLEOTIDE SEQUENCE [LARGE SCALE GENOMIC DNA]</scope>
    <source>
        <strain evidence="9">CGMCC 4.7645</strain>
    </source>
</reference>
<dbReference type="InterPro" id="IPR018076">
    <property type="entry name" value="T2SS_GspF_dom"/>
</dbReference>
<keyword evidence="9" id="KW-1185">Reference proteome</keyword>
<organism evidence="8 9">
    <name type="scientific">Amycolatopsis pigmentata</name>
    <dbReference type="NCBI Taxonomy" id="450801"/>
    <lineage>
        <taxon>Bacteria</taxon>
        <taxon>Bacillati</taxon>
        <taxon>Actinomycetota</taxon>
        <taxon>Actinomycetes</taxon>
        <taxon>Pseudonocardiales</taxon>
        <taxon>Pseudonocardiaceae</taxon>
        <taxon>Amycolatopsis</taxon>
    </lineage>
</organism>
<evidence type="ECO:0000256" key="1">
    <source>
        <dbReference type="ARBA" id="ARBA00004651"/>
    </source>
</evidence>